<name>A0A0F9DFI0_9ZZZZ</name>
<evidence type="ECO:0000256" key="1">
    <source>
        <dbReference type="ARBA" id="ARBA00006611"/>
    </source>
</evidence>
<evidence type="ECO:0000313" key="3">
    <source>
        <dbReference type="EMBL" id="KKL60369.1"/>
    </source>
</evidence>
<dbReference type="SUPFAM" id="SSF52540">
    <property type="entry name" value="P-loop containing nucleoside triphosphate hydrolases"/>
    <property type="match status" value="1"/>
</dbReference>
<dbReference type="PROSITE" id="PS00662">
    <property type="entry name" value="T2SP_E"/>
    <property type="match status" value="1"/>
</dbReference>
<dbReference type="InterPro" id="IPR006321">
    <property type="entry name" value="PilT/PilU"/>
</dbReference>
<dbReference type="EMBL" id="LAZR01029170">
    <property type="protein sequence ID" value="KKL60369.1"/>
    <property type="molecule type" value="Genomic_DNA"/>
</dbReference>
<reference evidence="3" key="1">
    <citation type="journal article" date="2015" name="Nature">
        <title>Complex archaea that bridge the gap between prokaryotes and eukaryotes.</title>
        <authorList>
            <person name="Spang A."/>
            <person name="Saw J.H."/>
            <person name="Jorgensen S.L."/>
            <person name="Zaremba-Niedzwiedzka K."/>
            <person name="Martijn J."/>
            <person name="Lind A.E."/>
            <person name="van Eijk R."/>
            <person name="Schleper C."/>
            <person name="Guy L."/>
            <person name="Ettema T.J."/>
        </authorList>
    </citation>
    <scope>NUCLEOTIDE SEQUENCE</scope>
</reference>
<dbReference type="InterPro" id="IPR001482">
    <property type="entry name" value="T2SS/T4SS_dom"/>
</dbReference>
<dbReference type="Pfam" id="PF00437">
    <property type="entry name" value="T2SSE"/>
    <property type="match status" value="1"/>
</dbReference>
<dbReference type="Gene3D" id="3.40.50.300">
    <property type="entry name" value="P-loop containing nucleotide triphosphate hydrolases"/>
    <property type="match status" value="1"/>
</dbReference>
<dbReference type="InterPro" id="IPR003593">
    <property type="entry name" value="AAA+_ATPase"/>
</dbReference>
<sequence>YVEGLCRFRVNAHFQRNSIGIAFRVISDEVPKFATLNLPAVIQNFVKLPRGLVLITGPTGSGKSTTLASLIDMINQSTSKHIITLEDPVEYMISSQKSLIEQREVGADVPNFASGLKHALRQAPDIILVGEIRDLETTSAAITAAETGHLVLSTLHTQNAHQTIERIVDIYPGEQQHYILGMLSNTLQAVVTQTLLNRADQEGMVPACEVMLCNPAVRNCIRENRIHEIPNIIETSRSQGMCLLDDSLKRLLLNGMITQEQAIEQANRPDVLNKALVA</sequence>
<dbReference type="CDD" id="cd01131">
    <property type="entry name" value="PilT"/>
    <property type="match status" value="1"/>
</dbReference>
<dbReference type="PANTHER" id="PTHR30486">
    <property type="entry name" value="TWITCHING MOTILITY PROTEIN PILT"/>
    <property type="match status" value="1"/>
</dbReference>
<comment type="similarity">
    <text evidence="1">Belongs to the GSP E family.</text>
</comment>
<dbReference type="NCBIfam" id="TIGR01420">
    <property type="entry name" value="pilT_fam"/>
    <property type="match status" value="1"/>
</dbReference>
<dbReference type="InterPro" id="IPR027417">
    <property type="entry name" value="P-loop_NTPase"/>
</dbReference>
<organism evidence="3">
    <name type="scientific">marine sediment metagenome</name>
    <dbReference type="NCBI Taxonomy" id="412755"/>
    <lineage>
        <taxon>unclassified sequences</taxon>
        <taxon>metagenomes</taxon>
        <taxon>ecological metagenomes</taxon>
    </lineage>
</organism>
<dbReference type="GO" id="GO:0005524">
    <property type="term" value="F:ATP binding"/>
    <property type="evidence" value="ECO:0007669"/>
    <property type="project" value="InterPro"/>
</dbReference>
<dbReference type="AlphaFoldDB" id="A0A0F9DFI0"/>
<gene>
    <name evidence="3" type="ORF">LCGC14_2206020</name>
</gene>
<dbReference type="InterPro" id="IPR050921">
    <property type="entry name" value="T4SS_GSP_E_ATPase"/>
</dbReference>
<evidence type="ECO:0000259" key="2">
    <source>
        <dbReference type="PROSITE" id="PS00662"/>
    </source>
</evidence>
<dbReference type="SMART" id="SM00382">
    <property type="entry name" value="AAA"/>
    <property type="match status" value="1"/>
</dbReference>
<proteinExistence type="inferred from homology"/>
<accession>A0A0F9DFI0</accession>
<protein>
    <recommendedName>
        <fullName evidence="2">Bacterial type II secretion system protein E domain-containing protein</fullName>
    </recommendedName>
</protein>
<feature type="domain" description="Bacterial type II secretion system protein E" evidence="2">
    <location>
        <begin position="120"/>
        <end position="134"/>
    </location>
</feature>
<comment type="caution">
    <text evidence="3">The sequence shown here is derived from an EMBL/GenBank/DDBJ whole genome shotgun (WGS) entry which is preliminary data.</text>
</comment>
<dbReference type="GO" id="GO:0016887">
    <property type="term" value="F:ATP hydrolysis activity"/>
    <property type="evidence" value="ECO:0007669"/>
    <property type="project" value="InterPro"/>
</dbReference>
<feature type="non-terminal residue" evidence="3">
    <location>
        <position position="1"/>
    </location>
</feature>